<keyword evidence="5" id="KW-0418">Kinase</keyword>
<dbReference type="InterPro" id="IPR008271">
    <property type="entry name" value="Ser/Thr_kinase_AS"/>
</dbReference>
<accession>A0A6A6J7J2</accession>
<name>A0A6A6J7J2_WESOR</name>
<reference evidence="5" key="1">
    <citation type="journal article" date="2020" name="Stud. Mycol.">
        <title>101 Dothideomycetes genomes: a test case for predicting lifestyles and emergence of pathogens.</title>
        <authorList>
            <person name="Haridas S."/>
            <person name="Albert R."/>
            <person name="Binder M."/>
            <person name="Bloem J."/>
            <person name="Labutti K."/>
            <person name="Salamov A."/>
            <person name="Andreopoulos B."/>
            <person name="Baker S."/>
            <person name="Barry K."/>
            <person name="Bills G."/>
            <person name="Bluhm B."/>
            <person name="Cannon C."/>
            <person name="Castanera R."/>
            <person name="Culley D."/>
            <person name="Daum C."/>
            <person name="Ezra D."/>
            <person name="Gonzalez J."/>
            <person name="Henrissat B."/>
            <person name="Kuo A."/>
            <person name="Liang C."/>
            <person name="Lipzen A."/>
            <person name="Lutzoni F."/>
            <person name="Magnuson J."/>
            <person name="Mondo S."/>
            <person name="Nolan M."/>
            <person name="Ohm R."/>
            <person name="Pangilinan J."/>
            <person name="Park H.-J."/>
            <person name="Ramirez L."/>
            <person name="Alfaro M."/>
            <person name="Sun H."/>
            <person name="Tritt A."/>
            <person name="Yoshinaga Y."/>
            <person name="Zwiers L.-H."/>
            <person name="Turgeon B."/>
            <person name="Goodwin S."/>
            <person name="Spatafora J."/>
            <person name="Crous P."/>
            <person name="Grigoriev I."/>
        </authorList>
    </citation>
    <scope>NUCLEOTIDE SEQUENCE</scope>
    <source>
        <strain evidence="5">CBS 379.55</strain>
    </source>
</reference>
<dbReference type="SMART" id="SM00220">
    <property type="entry name" value="S_TKc"/>
    <property type="match status" value="1"/>
</dbReference>
<feature type="domain" description="Protein kinase" evidence="4">
    <location>
        <begin position="38"/>
        <end position="343"/>
    </location>
</feature>
<evidence type="ECO:0000256" key="1">
    <source>
        <dbReference type="ARBA" id="ARBA00008874"/>
    </source>
</evidence>
<keyword evidence="6" id="KW-1185">Reference proteome</keyword>
<gene>
    <name evidence="5" type="ORF">EI97DRAFT_496517</name>
</gene>
<dbReference type="GO" id="GO:0004672">
    <property type="term" value="F:protein kinase activity"/>
    <property type="evidence" value="ECO:0007669"/>
    <property type="project" value="InterPro"/>
</dbReference>
<evidence type="ECO:0000259" key="4">
    <source>
        <dbReference type="PROSITE" id="PS50011"/>
    </source>
</evidence>
<dbReference type="GO" id="GO:0005524">
    <property type="term" value="F:ATP binding"/>
    <property type="evidence" value="ECO:0007669"/>
    <property type="project" value="UniProtKB-KW"/>
</dbReference>
<dbReference type="PANTHER" id="PTHR45832:SF22">
    <property type="entry name" value="SERINE_THREONINE-PROTEIN KINASE SAMKA-RELATED"/>
    <property type="match status" value="1"/>
</dbReference>
<evidence type="ECO:0000313" key="5">
    <source>
        <dbReference type="EMBL" id="KAF2272540.1"/>
    </source>
</evidence>
<dbReference type="Proteomes" id="UP000800097">
    <property type="component" value="Unassembled WGS sequence"/>
</dbReference>
<dbReference type="Gene3D" id="1.10.510.10">
    <property type="entry name" value="Transferase(Phosphotransferase) domain 1"/>
    <property type="match status" value="1"/>
</dbReference>
<dbReference type="InterPro" id="IPR000719">
    <property type="entry name" value="Prot_kinase_dom"/>
</dbReference>
<evidence type="ECO:0000256" key="2">
    <source>
        <dbReference type="ARBA" id="ARBA00022741"/>
    </source>
</evidence>
<dbReference type="GeneID" id="54555655"/>
<sequence length="349" mass="40711">MLQCPCHVLSIGEWHSRLGEAHHHATEYPRCFLISSSLFRLGQVLRGRLGRYTITKEIQDTVWFAKNQLEETVVIKSVKGHPRVENERNVLKRFQHRTPYLRPFIDEIQELSYPPTVVLKYLDDHLLNASVKKALTRKEVKYVSRRVLEALALLHEDDYVHTDVKLDNIFVNYGRGDIRFSDVQLGDLGGAFPSNSNYAKEGTPVGAPMWSSPEVIMETPWNTATDIWSFGTVLISLLYGGDFNLFRPRTVPYGHEEYGLEVLKRQFQYFGPFPAKYEDITKPETITAILYLMHEIPQSQTTPFYRTTEREVCKKDKEFTCKIMKMDWRDRPTAKDLLVDEWFNEDREE</sequence>
<dbReference type="PROSITE" id="PS50011">
    <property type="entry name" value="PROTEIN_KINASE_DOM"/>
    <property type="match status" value="1"/>
</dbReference>
<dbReference type="InterPro" id="IPR011009">
    <property type="entry name" value="Kinase-like_dom_sf"/>
</dbReference>
<evidence type="ECO:0000256" key="3">
    <source>
        <dbReference type="ARBA" id="ARBA00022840"/>
    </source>
</evidence>
<proteinExistence type="inferred from homology"/>
<dbReference type="RefSeq" id="XP_033650079.1">
    <property type="nucleotide sequence ID" value="XM_033802480.1"/>
</dbReference>
<dbReference type="Pfam" id="PF00069">
    <property type="entry name" value="Pkinase"/>
    <property type="match status" value="1"/>
</dbReference>
<keyword evidence="3" id="KW-0067">ATP-binding</keyword>
<comment type="similarity">
    <text evidence="1">Belongs to the protein kinase superfamily. STE Ser/Thr protein kinase family. STE20 subfamily.</text>
</comment>
<protein>
    <submittedName>
        <fullName evidence="5">STE/STE20 protein kinase</fullName>
    </submittedName>
</protein>
<dbReference type="OrthoDB" id="5979581at2759"/>
<dbReference type="PANTHER" id="PTHR45832">
    <property type="entry name" value="SERINE/THREONINE-PROTEIN KINASE SAMKA-RELATED-RELATED"/>
    <property type="match status" value="1"/>
</dbReference>
<keyword evidence="2" id="KW-0547">Nucleotide-binding</keyword>
<dbReference type="PROSITE" id="PS00108">
    <property type="entry name" value="PROTEIN_KINASE_ST"/>
    <property type="match status" value="1"/>
</dbReference>
<dbReference type="EMBL" id="ML986519">
    <property type="protein sequence ID" value="KAF2272540.1"/>
    <property type="molecule type" value="Genomic_DNA"/>
</dbReference>
<organism evidence="5 6">
    <name type="scientific">Westerdykella ornata</name>
    <dbReference type="NCBI Taxonomy" id="318751"/>
    <lineage>
        <taxon>Eukaryota</taxon>
        <taxon>Fungi</taxon>
        <taxon>Dikarya</taxon>
        <taxon>Ascomycota</taxon>
        <taxon>Pezizomycotina</taxon>
        <taxon>Dothideomycetes</taxon>
        <taxon>Pleosporomycetidae</taxon>
        <taxon>Pleosporales</taxon>
        <taxon>Sporormiaceae</taxon>
        <taxon>Westerdykella</taxon>
    </lineage>
</organism>
<dbReference type="AlphaFoldDB" id="A0A6A6J7J2"/>
<dbReference type="SUPFAM" id="SSF56112">
    <property type="entry name" value="Protein kinase-like (PK-like)"/>
    <property type="match status" value="1"/>
</dbReference>
<evidence type="ECO:0000313" key="6">
    <source>
        <dbReference type="Proteomes" id="UP000800097"/>
    </source>
</evidence>
<dbReference type="InterPro" id="IPR051931">
    <property type="entry name" value="PAK3-like"/>
</dbReference>
<keyword evidence="5" id="KW-0808">Transferase</keyword>